<dbReference type="InterPro" id="IPR008978">
    <property type="entry name" value="HSP20-like_chaperone"/>
</dbReference>
<dbReference type="InterPro" id="IPR002068">
    <property type="entry name" value="A-crystallin/Hsp20_dom"/>
</dbReference>
<proteinExistence type="inferred from homology"/>
<dbReference type="InParanoid" id="N1JGM9"/>
<accession>N1JGM9</accession>
<dbReference type="Gene3D" id="2.60.40.790">
    <property type="match status" value="1"/>
</dbReference>
<dbReference type="SUPFAM" id="SSF49764">
    <property type="entry name" value="HSP20-like chaperones"/>
    <property type="match status" value="1"/>
</dbReference>
<keyword evidence="6" id="KW-1185">Reference proteome</keyword>
<dbReference type="STRING" id="546991.N1JGM9"/>
<dbReference type="PANTHER" id="PTHR11527">
    <property type="entry name" value="HEAT-SHOCK PROTEIN 20 FAMILY MEMBER"/>
    <property type="match status" value="1"/>
</dbReference>
<feature type="domain" description="SHSP" evidence="4">
    <location>
        <begin position="17"/>
        <end position="160"/>
    </location>
</feature>
<gene>
    <name evidence="5" type="ORF">BGHDH14_bgh04834</name>
</gene>
<dbReference type="PROSITE" id="PS01031">
    <property type="entry name" value="SHSP"/>
    <property type="match status" value="1"/>
</dbReference>
<dbReference type="Pfam" id="PF00011">
    <property type="entry name" value="HSP20"/>
    <property type="match status" value="1"/>
</dbReference>
<dbReference type="FunCoup" id="N1JGM9">
    <property type="interactions" value="951"/>
</dbReference>
<dbReference type="OrthoDB" id="1431247at2759"/>
<sequence length="174" mass="20051">MSLFPRTHFHHDQLFIPTVFQVLDEINQYSCGMDRNTHQIRRLPSIDQKDVDIELTDASTLTIKGCVEHSYSKGSPQAGFVEGETGKDSNLSVKKRESSNTSWEKFWVMERSFEESSRSFAFPVLVNQERVMASMKDGILSVLMPKSKKQKYRKISIQYILDGCRGKFIFMANK</sequence>
<dbReference type="eggNOG" id="KOG0710">
    <property type="taxonomic scope" value="Eukaryota"/>
</dbReference>
<comment type="caution">
    <text evidence="5">The sequence shown here is derived from an EMBL/GenBank/DDBJ whole genome shotgun (WGS) entry which is preliminary data.</text>
</comment>
<dbReference type="Proteomes" id="UP000015441">
    <property type="component" value="Unassembled WGS sequence"/>
</dbReference>
<dbReference type="AlphaFoldDB" id="N1JGM9"/>
<reference evidence="5 6" key="1">
    <citation type="journal article" date="2010" name="Science">
        <title>Genome expansion and gene loss in powdery mildew fungi reveal tradeoffs in extreme parasitism.</title>
        <authorList>
            <person name="Spanu P.D."/>
            <person name="Abbott J.C."/>
            <person name="Amselem J."/>
            <person name="Burgis T.A."/>
            <person name="Soanes D.M."/>
            <person name="Stueber K."/>
            <person name="Ver Loren van Themaat E."/>
            <person name="Brown J.K.M."/>
            <person name="Butcher S.A."/>
            <person name="Gurr S.J."/>
            <person name="Lebrun M.-H."/>
            <person name="Ridout C.J."/>
            <person name="Schulze-Lefert P."/>
            <person name="Talbot N.J."/>
            <person name="Ahmadinejad N."/>
            <person name="Ametz C."/>
            <person name="Barton G.R."/>
            <person name="Benjdia M."/>
            <person name="Bidzinski P."/>
            <person name="Bindschedler L.V."/>
            <person name="Both M."/>
            <person name="Brewer M.T."/>
            <person name="Cadle-Davidson L."/>
            <person name="Cadle-Davidson M.M."/>
            <person name="Collemare J."/>
            <person name="Cramer R."/>
            <person name="Frenkel O."/>
            <person name="Godfrey D."/>
            <person name="Harriman J."/>
            <person name="Hoede C."/>
            <person name="King B.C."/>
            <person name="Klages S."/>
            <person name="Kleemann J."/>
            <person name="Knoll D."/>
            <person name="Koti P.S."/>
            <person name="Kreplak J."/>
            <person name="Lopez-Ruiz F.J."/>
            <person name="Lu X."/>
            <person name="Maekawa T."/>
            <person name="Mahanil S."/>
            <person name="Micali C."/>
            <person name="Milgroom M.G."/>
            <person name="Montana G."/>
            <person name="Noir S."/>
            <person name="O'Connell R.J."/>
            <person name="Oberhaensli S."/>
            <person name="Parlange F."/>
            <person name="Pedersen C."/>
            <person name="Quesneville H."/>
            <person name="Reinhardt R."/>
            <person name="Rott M."/>
            <person name="Sacristan S."/>
            <person name="Schmidt S.M."/>
            <person name="Schoen M."/>
            <person name="Skamnioti P."/>
            <person name="Sommer H."/>
            <person name="Stephens A."/>
            <person name="Takahara H."/>
            <person name="Thordal-Christensen H."/>
            <person name="Vigouroux M."/>
            <person name="Wessling R."/>
            <person name="Wicker T."/>
            <person name="Panstruga R."/>
        </authorList>
    </citation>
    <scope>NUCLEOTIDE SEQUENCE [LARGE SCALE GENOMIC DNA]</scope>
    <source>
        <strain evidence="5">DH14</strain>
    </source>
</reference>
<evidence type="ECO:0000259" key="4">
    <source>
        <dbReference type="PROSITE" id="PS01031"/>
    </source>
</evidence>
<evidence type="ECO:0000256" key="1">
    <source>
        <dbReference type="ARBA" id="ARBA00023016"/>
    </source>
</evidence>
<evidence type="ECO:0000313" key="5">
    <source>
        <dbReference type="EMBL" id="CCU76968.1"/>
    </source>
</evidence>
<dbReference type="HOGENOM" id="CLU_046737_1_1_1"/>
<evidence type="ECO:0000256" key="2">
    <source>
        <dbReference type="PROSITE-ProRule" id="PRU00285"/>
    </source>
</evidence>
<comment type="similarity">
    <text evidence="2 3">Belongs to the small heat shock protein (HSP20) family.</text>
</comment>
<evidence type="ECO:0000313" key="6">
    <source>
        <dbReference type="Proteomes" id="UP000015441"/>
    </source>
</evidence>
<protein>
    <submittedName>
        <fullName evidence="5">Heat shock protein</fullName>
    </submittedName>
</protein>
<name>N1JGM9_BLUG1</name>
<organism evidence="5 6">
    <name type="scientific">Blumeria graminis f. sp. hordei (strain DH14)</name>
    <name type="common">Barley powdery mildew</name>
    <name type="synonym">Oidium monilioides f. sp. hordei</name>
    <dbReference type="NCBI Taxonomy" id="546991"/>
    <lineage>
        <taxon>Eukaryota</taxon>
        <taxon>Fungi</taxon>
        <taxon>Dikarya</taxon>
        <taxon>Ascomycota</taxon>
        <taxon>Pezizomycotina</taxon>
        <taxon>Leotiomycetes</taxon>
        <taxon>Erysiphales</taxon>
        <taxon>Erysiphaceae</taxon>
        <taxon>Blumeria</taxon>
        <taxon>Blumeria hordei</taxon>
    </lineage>
</organism>
<dbReference type="InterPro" id="IPR031107">
    <property type="entry name" value="Small_HSP"/>
</dbReference>
<dbReference type="CDD" id="cd06464">
    <property type="entry name" value="ACD_sHsps-like"/>
    <property type="match status" value="1"/>
</dbReference>
<keyword evidence="1 5" id="KW-0346">Stress response</keyword>
<dbReference type="EMBL" id="CAUH01003229">
    <property type="protein sequence ID" value="CCU76968.1"/>
    <property type="molecule type" value="Genomic_DNA"/>
</dbReference>
<evidence type="ECO:0000256" key="3">
    <source>
        <dbReference type="RuleBase" id="RU003616"/>
    </source>
</evidence>